<accession>A0ACC2WWE9</accession>
<proteinExistence type="predicted"/>
<keyword evidence="2" id="KW-1185">Reference proteome</keyword>
<reference evidence="1" key="1">
    <citation type="submission" date="2023-04" db="EMBL/GenBank/DDBJ databases">
        <title>Draft Genome sequencing of Naganishia species isolated from polar environments using Oxford Nanopore Technology.</title>
        <authorList>
            <person name="Leo P."/>
            <person name="Venkateswaran K."/>
        </authorList>
    </citation>
    <scope>NUCLEOTIDE SEQUENCE</scope>
    <source>
        <strain evidence="1">DBVPG 5303</strain>
    </source>
</reference>
<evidence type="ECO:0000313" key="2">
    <source>
        <dbReference type="Proteomes" id="UP001234202"/>
    </source>
</evidence>
<evidence type="ECO:0000313" key="1">
    <source>
        <dbReference type="EMBL" id="KAJ9115731.1"/>
    </source>
</evidence>
<protein>
    <submittedName>
        <fullName evidence="1">Uncharacterized protein</fullName>
    </submittedName>
</protein>
<organism evidence="1 2">
    <name type="scientific">Naganishia onofrii</name>
    <dbReference type="NCBI Taxonomy" id="1851511"/>
    <lineage>
        <taxon>Eukaryota</taxon>
        <taxon>Fungi</taxon>
        <taxon>Dikarya</taxon>
        <taxon>Basidiomycota</taxon>
        <taxon>Agaricomycotina</taxon>
        <taxon>Tremellomycetes</taxon>
        <taxon>Filobasidiales</taxon>
        <taxon>Filobasidiaceae</taxon>
        <taxon>Naganishia</taxon>
    </lineage>
</organism>
<name>A0ACC2WWE9_9TREE</name>
<dbReference type="Proteomes" id="UP001234202">
    <property type="component" value="Unassembled WGS sequence"/>
</dbReference>
<comment type="caution">
    <text evidence="1">The sequence shown here is derived from an EMBL/GenBank/DDBJ whole genome shotgun (WGS) entry which is preliminary data.</text>
</comment>
<dbReference type="EMBL" id="JASBWV010000042">
    <property type="protein sequence ID" value="KAJ9115731.1"/>
    <property type="molecule type" value="Genomic_DNA"/>
</dbReference>
<sequence length="232" mass="25348">MEVCTTLGMLTPDQARQLKNAGLSAYNHNLDTSREFYPSVITTRSYEDRLSTLQAVREAGISVCSGGILGLGEQDEDRVGLIWEVARGRASDSRLPEHPESFPVNTLVPIPGTPMENNEPVAVHSVIRTIATARIVMPKTIIRLAAGRHTFTETEQAMAFMAGANAIFTGEQMLTTPCSGWDEDKAMLGRWGLRGLRSFEDAEGHKVDGQFVKVEEDGQAVLTEAARKEMGV</sequence>
<gene>
    <name evidence="1" type="ORF">QFC24_006914</name>
</gene>